<protein>
    <submittedName>
        <fullName evidence="4">Peptidoglycan DD-metalloendopeptidase family protein</fullName>
    </submittedName>
</protein>
<proteinExistence type="predicted"/>
<evidence type="ECO:0000313" key="4">
    <source>
        <dbReference type="EMBL" id="MDE1462797.1"/>
    </source>
</evidence>
<dbReference type="PANTHER" id="PTHR21666:SF291">
    <property type="entry name" value="STAGE II SPORULATION PROTEIN Q"/>
    <property type="match status" value="1"/>
</dbReference>
<dbReference type="RefSeq" id="WP_274689148.1">
    <property type="nucleotide sequence ID" value="NZ_JAPMOU010000014.1"/>
</dbReference>
<keyword evidence="1" id="KW-0175">Coiled coil</keyword>
<dbReference type="Pfam" id="PF01551">
    <property type="entry name" value="Peptidase_M23"/>
    <property type="match status" value="1"/>
</dbReference>
<organism evidence="4 5">
    <name type="scientific">Spartinivicinus poritis</name>
    <dbReference type="NCBI Taxonomy" id="2994640"/>
    <lineage>
        <taxon>Bacteria</taxon>
        <taxon>Pseudomonadati</taxon>
        <taxon>Pseudomonadota</taxon>
        <taxon>Gammaproteobacteria</taxon>
        <taxon>Oceanospirillales</taxon>
        <taxon>Zooshikellaceae</taxon>
        <taxon>Spartinivicinus</taxon>
    </lineage>
</organism>
<name>A0ABT5U925_9GAMM</name>
<dbReference type="EMBL" id="JAPMOU010000014">
    <property type="protein sequence ID" value="MDE1462797.1"/>
    <property type="molecule type" value="Genomic_DNA"/>
</dbReference>
<evidence type="ECO:0000259" key="3">
    <source>
        <dbReference type="Pfam" id="PF01551"/>
    </source>
</evidence>
<evidence type="ECO:0000256" key="2">
    <source>
        <dbReference type="SAM" id="Phobius"/>
    </source>
</evidence>
<accession>A0ABT5U925</accession>
<gene>
    <name evidence="4" type="ORF">ORQ98_12545</name>
</gene>
<feature type="coiled-coil region" evidence="1">
    <location>
        <begin position="70"/>
        <end position="97"/>
    </location>
</feature>
<keyword evidence="5" id="KW-1185">Reference proteome</keyword>
<comment type="caution">
    <text evidence="4">The sequence shown here is derived from an EMBL/GenBank/DDBJ whole genome shotgun (WGS) entry which is preliminary data.</text>
</comment>
<dbReference type="Proteomes" id="UP001528823">
    <property type="component" value="Unassembled WGS sequence"/>
</dbReference>
<feature type="transmembrane region" description="Helical" evidence="2">
    <location>
        <begin position="21"/>
        <end position="46"/>
    </location>
</feature>
<reference evidence="4 5" key="1">
    <citation type="submission" date="2022-11" db="EMBL/GenBank/DDBJ databases">
        <title>Spartinivicinus poritis sp. nov., isolated from scleractinian coral Porites lutea.</title>
        <authorList>
            <person name="Zhang G."/>
            <person name="Cai L."/>
            <person name="Wei Q."/>
        </authorList>
    </citation>
    <scope>NUCLEOTIDE SEQUENCE [LARGE SCALE GENOMIC DNA]</scope>
    <source>
        <strain evidence="4 5">A2-2</strain>
    </source>
</reference>
<keyword evidence="2" id="KW-1133">Transmembrane helix</keyword>
<dbReference type="InterPro" id="IPR050570">
    <property type="entry name" value="Cell_wall_metabolism_enzyme"/>
</dbReference>
<dbReference type="InterPro" id="IPR016047">
    <property type="entry name" value="M23ase_b-sheet_dom"/>
</dbReference>
<evidence type="ECO:0000313" key="5">
    <source>
        <dbReference type="Proteomes" id="UP001528823"/>
    </source>
</evidence>
<sequence>MNIIIVRRKLDRSRTFHIGPFGLTFLVLTLLVALISLSIWGTYTYLTPLSAQSLNNQTTQHWQGEIASQRRELSALKDQATAELDALALRVSQLQSRLVRLDALGERLTQIADLDNGEFDFSEPPGLGGPESNDIDEAFKPPQFIDLIDQLIKQIDNREAQLELLGDLITSRKIKSDVLIAGSPIRKGWLSSRFGRRTDPINGRYAWHKGVDFAGKYGSGIFSVGSGVITWAGSRGGYGNMVEVNHGNGFVTRYAHNSKILVKVGDLVKKGQKIALMGSSGRATGPHVHFEVYKDGKAVNPARYISRANG</sequence>
<dbReference type="PANTHER" id="PTHR21666">
    <property type="entry name" value="PEPTIDASE-RELATED"/>
    <property type="match status" value="1"/>
</dbReference>
<dbReference type="SUPFAM" id="SSF51261">
    <property type="entry name" value="Duplicated hybrid motif"/>
    <property type="match status" value="1"/>
</dbReference>
<keyword evidence="2" id="KW-0472">Membrane</keyword>
<dbReference type="Gene3D" id="2.70.70.10">
    <property type="entry name" value="Glucose Permease (Domain IIA)"/>
    <property type="match status" value="1"/>
</dbReference>
<keyword evidence="2" id="KW-0812">Transmembrane</keyword>
<dbReference type="InterPro" id="IPR011055">
    <property type="entry name" value="Dup_hybrid_motif"/>
</dbReference>
<evidence type="ECO:0000256" key="1">
    <source>
        <dbReference type="SAM" id="Coils"/>
    </source>
</evidence>
<dbReference type="CDD" id="cd12797">
    <property type="entry name" value="M23_peptidase"/>
    <property type="match status" value="1"/>
</dbReference>
<feature type="domain" description="M23ase beta-sheet core" evidence="3">
    <location>
        <begin position="208"/>
        <end position="301"/>
    </location>
</feature>